<evidence type="ECO:0000313" key="4">
    <source>
        <dbReference type="EMBL" id="OWF48647.1"/>
    </source>
</evidence>
<keyword evidence="2" id="KW-1133">Transmembrane helix</keyword>
<evidence type="ECO:0000256" key="1">
    <source>
        <dbReference type="SAM" id="MobiDB-lite"/>
    </source>
</evidence>
<evidence type="ECO:0000259" key="3">
    <source>
        <dbReference type="SMART" id="SM01214"/>
    </source>
</evidence>
<feature type="region of interest" description="Disordered" evidence="1">
    <location>
        <begin position="2041"/>
        <end position="2077"/>
    </location>
</feature>
<keyword evidence="2" id="KW-0472">Membrane</keyword>
<accession>A0A210QIS2</accession>
<dbReference type="EMBL" id="NEDP02003450">
    <property type="protein sequence ID" value="OWF48647.1"/>
    <property type="molecule type" value="Genomic_DNA"/>
</dbReference>
<feature type="compositionally biased region" description="Acidic residues" evidence="1">
    <location>
        <begin position="1430"/>
        <end position="1440"/>
    </location>
</feature>
<evidence type="ECO:0000256" key="2">
    <source>
        <dbReference type="SAM" id="Phobius"/>
    </source>
</evidence>
<keyword evidence="5" id="KW-1185">Reference proteome</keyword>
<dbReference type="PANTHER" id="PTHR15678">
    <property type="entry name" value="ANTIGEN MLAA-22-RELATED"/>
    <property type="match status" value="1"/>
</dbReference>
<dbReference type="STRING" id="6573.A0A210QIS2"/>
<dbReference type="Proteomes" id="UP000242188">
    <property type="component" value="Unassembled WGS sequence"/>
</dbReference>
<evidence type="ECO:0000313" key="5">
    <source>
        <dbReference type="Proteomes" id="UP000242188"/>
    </source>
</evidence>
<reference evidence="4 5" key="1">
    <citation type="journal article" date="2017" name="Nat. Ecol. Evol.">
        <title>Scallop genome provides insights into evolution of bilaterian karyotype and development.</title>
        <authorList>
            <person name="Wang S."/>
            <person name="Zhang J."/>
            <person name="Jiao W."/>
            <person name="Li J."/>
            <person name="Xun X."/>
            <person name="Sun Y."/>
            <person name="Guo X."/>
            <person name="Huan P."/>
            <person name="Dong B."/>
            <person name="Zhang L."/>
            <person name="Hu X."/>
            <person name="Sun X."/>
            <person name="Wang J."/>
            <person name="Zhao C."/>
            <person name="Wang Y."/>
            <person name="Wang D."/>
            <person name="Huang X."/>
            <person name="Wang R."/>
            <person name="Lv J."/>
            <person name="Li Y."/>
            <person name="Zhang Z."/>
            <person name="Liu B."/>
            <person name="Lu W."/>
            <person name="Hui Y."/>
            <person name="Liang J."/>
            <person name="Zhou Z."/>
            <person name="Hou R."/>
            <person name="Li X."/>
            <person name="Liu Y."/>
            <person name="Li H."/>
            <person name="Ning X."/>
            <person name="Lin Y."/>
            <person name="Zhao L."/>
            <person name="Xing Q."/>
            <person name="Dou J."/>
            <person name="Li Y."/>
            <person name="Mao J."/>
            <person name="Guo H."/>
            <person name="Dou H."/>
            <person name="Li T."/>
            <person name="Mu C."/>
            <person name="Jiang W."/>
            <person name="Fu Q."/>
            <person name="Fu X."/>
            <person name="Miao Y."/>
            <person name="Liu J."/>
            <person name="Yu Q."/>
            <person name="Li R."/>
            <person name="Liao H."/>
            <person name="Li X."/>
            <person name="Kong Y."/>
            <person name="Jiang Z."/>
            <person name="Chourrout D."/>
            <person name="Li R."/>
            <person name="Bao Z."/>
        </authorList>
    </citation>
    <scope>NUCLEOTIDE SEQUENCE [LARGE SCALE GENOMIC DNA]</scope>
    <source>
        <strain evidence="4 5">PY_sf001</strain>
    </source>
</reference>
<dbReference type="Pfam" id="PF10344">
    <property type="entry name" value="Hobbit"/>
    <property type="match status" value="1"/>
</dbReference>
<organism evidence="4 5">
    <name type="scientific">Mizuhopecten yessoensis</name>
    <name type="common">Japanese scallop</name>
    <name type="synonym">Patinopecten yessoensis</name>
    <dbReference type="NCBI Taxonomy" id="6573"/>
    <lineage>
        <taxon>Eukaryota</taxon>
        <taxon>Metazoa</taxon>
        <taxon>Spiralia</taxon>
        <taxon>Lophotrochozoa</taxon>
        <taxon>Mollusca</taxon>
        <taxon>Bivalvia</taxon>
        <taxon>Autobranchia</taxon>
        <taxon>Pteriomorphia</taxon>
        <taxon>Pectinida</taxon>
        <taxon>Pectinoidea</taxon>
        <taxon>Pectinidae</taxon>
        <taxon>Mizuhopecten</taxon>
    </lineage>
</organism>
<feature type="region of interest" description="Disordered" evidence="1">
    <location>
        <begin position="1495"/>
        <end position="1526"/>
    </location>
</feature>
<feature type="region of interest" description="Disordered" evidence="1">
    <location>
        <begin position="1422"/>
        <end position="1448"/>
    </location>
</feature>
<dbReference type="OrthoDB" id="1562405at2759"/>
<keyword evidence="2" id="KW-0812">Transmembrane</keyword>
<dbReference type="InterPro" id="IPR045167">
    <property type="entry name" value="Hobbit"/>
</dbReference>
<sequence>MPSYLWTILYIIIIIWLITSILAYLIQWLLQHYAGVSVKIGRTGIFSCRKVQILVKKGLKLEIEKAWLSSCFVNQEQRKPLVICISDIRIQADVRKDGQFPTDNSAFSGSTQANQRHPKKVTLPKIAYYLQYIGLRVNNLTLMLLNTMIPDCLVHAEGQSLSLDISMVNQCYDLTMDVVGISCRALRSVSEEQQQTEPCLAEMSLSTFVHLQAHKDNIKQFKMIRVLMSKPQAKMTEALFSSIQAMRTTSALQTENNRENTDNITNTRSTFNFDLIPQEIGLDVTDLDVKIVRQNIQRTLSVGLRNFHMEFQNNTNTSEEEQSICGLLVEDFHTESPQARFAALLKSNIKVELNKYKVVSDVAVQGAFFHYHHEEIQYWSSIVTRVSDTLPSTDTQIRPSRTSSSSPLKSMAIDYCRRRRLCLSVSLTELSSSVSSAACSGLHLGVQSAKVESVIEPSVTTESPDLHWLDNVSCKVEVQTVSCQHMDARVTMDRLHNKIHFWDHPLYIGTFYLKGNKRCGDLTLDADLCNTHIEWSTLTVNTVLHFLGSLLWKQQSRASPVTMPADQRERTLNIPPSNLQPPENQISVKMCVSNVNVFLCNNHKVCLMSRIDAIDIDLNNQTNCVTLEGCKVIYVSQVDKSMSLVQASQLRNPAIHVQEVRVTHNRDQREIHVRILKTLSCEWRTCHHMCLIQGLEDVKEIKSRYQAYRPDVVDRQNDSYTSQHSLKVNVILKATSSFTLCLSEEHRVTIVPVGFIMTQSEEDTLMEVERFTVNCDEHQVIVLEGTMMGTLSKYHLHEGRQNVGSLKCPTNRAWHVLFNSFDIVFPYKYNFAKCFEEFVNLWKWWKLVHKVKKKPFTEESLLPPDLQIKVKRFQVQLSDDPFEVKLGDNFELMKDECYEYFKRKAVMEQKVYNLRRTHGFIPADRVQELFDSLDKKSSDIYLQRSRLLYKKTPMRTKLFTWLMEDVEILAYADKSFHGKENVVKHMRDIDNQSPYPEEGQEFMTLWCRYVNFNLSLWKVMMRDYPHPMLEVKDIGLWGRLIGAEQDGSRRAKRKCVVEVEDPWGNMEVERNLPTLKFYHDFSCDVKSWVMAYGACWEPAIAQYNLSLELINKPSIDPSRPLPIWDKIRLLLHGRFFMSVEQMSWLYHASFDPYNTTEFMDWSWSKVCIDWTNANFVLLGDFDISSRTTSKYDDCKLLNLPNLKLCYKLEWLCHGDPNDHHAVMPCAPDKVPDFSHEEHDSFRAFRSKNLNLSLSLDTKPLRENTLNVPSCLFYASTLRFLDKIKMCFASVTRPIRRGSYFDTIRPRKPQLTRHYKTIKMSVNLHRFNICYWMSFSKQLGSELLAESFVLSVCNDLTFTPVEDGLFHRPCATWSVRYLHCQLTGAKTWLCSARRETEDQLNVSLRNPVDKNFFLSVGRVSYQRGDNTSTSYEEEEEEEDDTEKQFDKSTHNVQVHDLKGAWTKHNRTVLLGVLDSYTKAQSLKRNLSADALKKFKVDGGQGSNKTRSMSLTAGAPGSPTTPNPSPGMKLTGGHTHSLLMKLVSESDSKSVAFTEEPSSVNMDQLHGVAACQTDDVYCKNWLIELHNSQMMVKGCETSGYVIVSAAKAQIVSCTHHPVWQDNQLRSKTSWVTSVECMQYYATVDPDNDLDDDTMAWLQPENVEDRSEPELSGMSEMVGSGSSVGGVVYSKVGGTKQKKSHQKPAVQLQRIISRCKCQVFFASYGEVDDETLPEIPPPPSEDSSDMMSREEGVDCFTLLHHDLNICTNSLQYAMILDIVNNLLLHVEKTKKETTEKLQSMRFQLQLSREEDQKTPIQQIQEFVRENVLTLRRLERELYLIDKELEDNEEPSLLEQSDKLEMMLYDCKERINSSNEELSLRISCLKESQLQVKSQMKTTKTHQARVDKRHEVCFKFARWRLTEADGQLGVTDLALRNFVYTKVNRDNDTWTHQLELGWIKMTNLLPNAIYKDVIVPLHPTGKEESDNRQMAIRILCSERPPVGGIAVKEHFEVNVVPMQIQLTHHFFKTMMTFFFPDKNIDEDTHDDVSDGGASSKKKLDRKPSAKKEKDSLKKSASFSSGNDIDKMKERAAKNNTFLYIKIPEVSLRVSYKGMKEKNLKDIHDFNLVLPTLEYHNQIWTWYDLLMQMQGDSKRVVLSQAIKQKLHMRARAGEETPLTDVQQEEDKMKMLLGAKLLSGKDKPTKKTIFGKTTKE</sequence>
<dbReference type="InterPro" id="IPR019441">
    <property type="entry name" value="FMP27/BLTP2/Hobbit_GFWDK_RBG"/>
</dbReference>
<dbReference type="PANTHER" id="PTHR15678:SF6">
    <property type="entry name" value="BRIDGE-LIKE LIPID TRANSFER PROTEIN FAMILY MEMBER 2"/>
    <property type="match status" value="1"/>
</dbReference>
<comment type="caution">
    <text evidence="4">The sequence shown here is derived from an EMBL/GenBank/DDBJ whole genome shotgun (WGS) entry which is preliminary data.</text>
</comment>
<protein>
    <recommendedName>
        <fullName evidence="3">FMP27/BLTP2/Hobbit GFWDK motif-containing RBG unit domain-containing protein</fullName>
    </recommendedName>
</protein>
<feature type="compositionally biased region" description="Basic and acidic residues" evidence="1">
    <location>
        <begin position="2057"/>
        <end position="2069"/>
    </location>
</feature>
<feature type="domain" description="FMP27/BLTP2/Hobbit GFWDK motif-containing RBG unit" evidence="3">
    <location>
        <begin position="1023"/>
        <end position="1155"/>
    </location>
</feature>
<feature type="transmembrane region" description="Helical" evidence="2">
    <location>
        <begin position="7"/>
        <end position="30"/>
    </location>
</feature>
<gene>
    <name evidence="4" type="ORF">KP79_PYT16187</name>
</gene>
<proteinExistence type="predicted"/>
<dbReference type="SMART" id="SM01214">
    <property type="entry name" value="Fmp27_GFWDK"/>
    <property type="match status" value="1"/>
</dbReference>
<name>A0A210QIS2_MIZYE</name>